<sequence length="84" mass="9482">MSASFTFVARNLFRKSFSTKVIVGGSLLGSKSTTLKDHAPLPSVDPTRRDAIIDFCLKTYGFEVIPWNPRHKGHKKRVCPNKDY</sequence>
<reference evidence="1" key="1">
    <citation type="submission" date="2021-06" db="EMBL/GenBank/DDBJ databases">
        <authorList>
            <person name="Hodson N. C."/>
            <person name="Mongue J. A."/>
            <person name="Jaron S. K."/>
        </authorList>
    </citation>
    <scope>NUCLEOTIDE SEQUENCE</scope>
</reference>
<dbReference type="OrthoDB" id="8282834at2759"/>
<dbReference type="Proteomes" id="UP000708208">
    <property type="component" value="Unassembled WGS sequence"/>
</dbReference>
<comment type="caution">
    <text evidence="1">The sequence shown here is derived from an EMBL/GenBank/DDBJ whole genome shotgun (WGS) entry which is preliminary data.</text>
</comment>
<evidence type="ECO:0000313" key="1">
    <source>
        <dbReference type="EMBL" id="CAG7816940.1"/>
    </source>
</evidence>
<evidence type="ECO:0000313" key="2">
    <source>
        <dbReference type="Proteomes" id="UP000708208"/>
    </source>
</evidence>
<keyword evidence="2" id="KW-1185">Reference proteome</keyword>
<name>A0A8J2PIN3_9HEXA</name>
<protein>
    <submittedName>
        <fullName evidence="1">Uncharacterized protein</fullName>
    </submittedName>
</protein>
<proteinExistence type="predicted"/>
<organism evidence="1 2">
    <name type="scientific">Allacma fusca</name>
    <dbReference type="NCBI Taxonomy" id="39272"/>
    <lineage>
        <taxon>Eukaryota</taxon>
        <taxon>Metazoa</taxon>
        <taxon>Ecdysozoa</taxon>
        <taxon>Arthropoda</taxon>
        <taxon>Hexapoda</taxon>
        <taxon>Collembola</taxon>
        <taxon>Symphypleona</taxon>
        <taxon>Sminthuridae</taxon>
        <taxon>Allacma</taxon>
    </lineage>
</organism>
<dbReference type="AlphaFoldDB" id="A0A8J2PIN3"/>
<accession>A0A8J2PIN3</accession>
<dbReference type="EMBL" id="CAJVCH010382572">
    <property type="protein sequence ID" value="CAG7816940.1"/>
    <property type="molecule type" value="Genomic_DNA"/>
</dbReference>
<gene>
    <name evidence="1" type="ORF">AFUS01_LOCUS27531</name>
</gene>